<accession>A0A0D8J1A2</accession>
<dbReference type="Gene3D" id="3.20.20.140">
    <property type="entry name" value="Metal-dependent hydrolases"/>
    <property type="match status" value="1"/>
</dbReference>
<dbReference type="EMBL" id="JXXK01000006">
    <property type="protein sequence ID" value="KJF40534.1"/>
    <property type="molecule type" value="Genomic_DNA"/>
</dbReference>
<dbReference type="GO" id="GO:0016787">
    <property type="term" value="F:hydrolase activity"/>
    <property type="evidence" value="ECO:0007669"/>
    <property type="project" value="InterPro"/>
</dbReference>
<dbReference type="InterPro" id="IPR032466">
    <property type="entry name" value="Metal_Hydrolase"/>
</dbReference>
<dbReference type="Proteomes" id="UP000032483">
    <property type="component" value="Unassembled WGS sequence"/>
</dbReference>
<evidence type="ECO:0000313" key="3">
    <source>
        <dbReference type="EMBL" id="KJF40534.1"/>
    </source>
</evidence>
<feature type="domain" description="Amidohydrolase-related" evidence="2">
    <location>
        <begin position="102"/>
        <end position="337"/>
    </location>
</feature>
<proteinExistence type="predicted"/>
<dbReference type="Pfam" id="PF04909">
    <property type="entry name" value="Amidohydro_2"/>
    <property type="match status" value="1"/>
</dbReference>
<dbReference type="InterPro" id="IPR006680">
    <property type="entry name" value="Amidohydro-rel"/>
</dbReference>
<dbReference type="SUPFAM" id="SSF51556">
    <property type="entry name" value="Metallo-dependent hydrolases"/>
    <property type="match status" value="1"/>
</dbReference>
<dbReference type="GO" id="GO:0005737">
    <property type="term" value="C:cytoplasm"/>
    <property type="evidence" value="ECO:0007669"/>
    <property type="project" value="TreeGrafter"/>
</dbReference>
<dbReference type="PANTHER" id="PTHR21240:SF28">
    <property type="entry name" value="ISO-OROTATE DECARBOXYLASE (EUROFUNG)"/>
    <property type="match status" value="1"/>
</dbReference>
<evidence type="ECO:0000259" key="2">
    <source>
        <dbReference type="Pfam" id="PF04909"/>
    </source>
</evidence>
<reference evidence="3" key="1">
    <citation type="submission" date="2015-02" db="EMBL/GenBank/DDBJ databases">
        <title>A novel member of the family Ruminococcaceae isolated from human feces.</title>
        <authorList>
            <person name="Shkoporov A.N."/>
            <person name="Chaplin A.V."/>
            <person name="Motuzova O.V."/>
            <person name="Kafarskaia L.I."/>
            <person name="Khokhlova E.V."/>
            <person name="Efimov B.A."/>
        </authorList>
    </citation>
    <scope>NUCLEOTIDE SEQUENCE [LARGE SCALE GENOMIC DNA]</scope>
    <source>
        <strain evidence="3">585-1</strain>
    </source>
</reference>
<dbReference type="InterPro" id="IPR032465">
    <property type="entry name" value="ACMSD"/>
</dbReference>
<name>A0A0D8J1A2_9FIRM</name>
<comment type="caution">
    <text evidence="3">The sequence shown here is derived from an EMBL/GenBank/DDBJ whole genome shotgun (WGS) entry which is preliminary data.</text>
</comment>
<keyword evidence="1" id="KW-0456">Lyase</keyword>
<dbReference type="GO" id="GO:0019748">
    <property type="term" value="P:secondary metabolic process"/>
    <property type="evidence" value="ECO:0007669"/>
    <property type="project" value="TreeGrafter"/>
</dbReference>
<organism evidence="3 4">
    <name type="scientific">Ruthenibacterium lactatiformans</name>
    <dbReference type="NCBI Taxonomy" id="1550024"/>
    <lineage>
        <taxon>Bacteria</taxon>
        <taxon>Bacillati</taxon>
        <taxon>Bacillota</taxon>
        <taxon>Clostridia</taxon>
        <taxon>Eubacteriales</taxon>
        <taxon>Oscillospiraceae</taxon>
        <taxon>Ruthenibacterium</taxon>
    </lineage>
</organism>
<sequence length="337" mass="38316">MQRVQRGRGLFTGCPVYETMEERGILDMKRRIIDFHTHLGDIFHDSRNIVFHPQLHFPPYPDPFEDLARDHYSRALVTENQEEQNILIDAGQLRTWEYGSLEATQKALDENHIDYAVSLPVMPNSSFEEALAASKLEPRLLPFTSADFRLPIPEMKAKLKRDIIRGAKGLKLHPILQNVPLTDERTYAAVEVFGEMGLPITSHCGINDYYKPGSKYQPLAPKEYGELHYMLALIERYPDYILIPAHAGGDCGWEYEELAQAVHKHGWKNVYTDTSFKNAKVMRELAGLFGEDKLLFATDYPFDGITQSVAACEEAFADDPVLADKVFYGNAAKLLHL</sequence>
<protein>
    <recommendedName>
        <fullName evidence="2">Amidohydrolase-related domain-containing protein</fullName>
    </recommendedName>
</protein>
<keyword evidence="4" id="KW-1185">Reference proteome</keyword>
<gene>
    <name evidence="3" type="ORF">TQ39_06470</name>
</gene>
<dbReference type="PANTHER" id="PTHR21240">
    <property type="entry name" value="2-AMINO-3-CARBOXYLMUCONATE-6-SEMIALDEHYDE DECARBOXYLASE"/>
    <property type="match status" value="1"/>
</dbReference>
<dbReference type="AlphaFoldDB" id="A0A0D8J1A2"/>
<evidence type="ECO:0000313" key="4">
    <source>
        <dbReference type="Proteomes" id="UP000032483"/>
    </source>
</evidence>
<dbReference type="GO" id="GO:0016831">
    <property type="term" value="F:carboxy-lyase activity"/>
    <property type="evidence" value="ECO:0007669"/>
    <property type="project" value="InterPro"/>
</dbReference>
<evidence type="ECO:0000256" key="1">
    <source>
        <dbReference type="ARBA" id="ARBA00023239"/>
    </source>
</evidence>